<protein>
    <submittedName>
        <fullName evidence="1">Uncharacterized protein</fullName>
    </submittedName>
</protein>
<reference evidence="1" key="1">
    <citation type="submission" date="2014-11" db="EMBL/GenBank/DDBJ databases">
        <authorList>
            <person name="Amaro Gonzalez C."/>
        </authorList>
    </citation>
    <scope>NUCLEOTIDE SEQUENCE</scope>
</reference>
<reference evidence="1" key="2">
    <citation type="journal article" date="2015" name="Fish Shellfish Immunol.">
        <title>Early steps in the European eel (Anguilla anguilla)-Vibrio vulnificus interaction in the gills: Role of the RtxA13 toxin.</title>
        <authorList>
            <person name="Callol A."/>
            <person name="Pajuelo D."/>
            <person name="Ebbesson L."/>
            <person name="Teles M."/>
            <person name="MacKenzie S."/>
            <person name="Amaro C."/>
        </authorList>
    </citation>
    <scope>NUCLEOTIDE SEQUENCE</scope>
</reference>
<sequence length="10" mass="1342">MVHRSKNWHF</sequence>
<evidence type="ECO:0000313" key="1">
    <source>
        <dbReference type="EMBL" id="JAH53098.1"/>
    </source>
</evidence>
<dbReference type="EMBL" id="GBXM01055479">
    <property type="protein sequence ID" value="JAH53098.1"/>
    <property type="molecule type" value="Transcribed_RNA"/>
</dbReference>
<proteinExistence type="predicted"/>
<accession>A0A0E9TK25</accession>
<organism evidence="1">
    <name type="scientific">Anguilla anguilla</name>
    <name type="common">European freshwater eel</name>
    <name type="synonym">Muraena anguilla</name>
    <dbReference type="NCBI Taxonomy" id="7936"/>
    <lineage>
        <taxon>Eukaryota</taxon>
        <taxon>Metazoa</taxon>
        <taxon>Chordata</taxon>
        <taxon>Craniata</taxon>
        <taxon>Vertebrata</taxon>
        <taxon>Euteleostomi</taxon>
        <taxon>Actinopterygii</taxon>
        <taxon>Neopterygii</taxon>
        <taxon>Teleostei</taxon>
        <taxon>Anguilliformes</taxon>
        <taxon>Anguillidae</taxon>
        <taxon>Anguilla</taxon>
    </lineage>
</organism>
<name>A0A0E9TK25_ANGAN</name>